<comment type="caution">
    <text evidence="2">The sequence shown here is derived from an EMBL/GenBank/DDBJ whole genome shotgun (WGS) entry which is preliminary data.</text>
</comment>
<gene>
    <name evidence="2" type="ORF">QO018_004291</name>
</gene>
<proteinExistence type="predicted"/>
<keyword evidence="3" id="KW-1185">Reference proteome</keyword>
<dbReference type="Proteomes" id="UP001244552">
    <property type="component" value="Unassembled WGS sequence"/>
</dbReference>
<keyword evidence="1" id="KW-0472">Membrane</keyword>
<name>A0ABU0MQE6_9PROT</name>
<evidence type="ECO:0000313" key="2">
    <source>
        <dbReference type="EMBL" id="MDQ0535413.1"/>
    </source>
</evidence>
<keyword evidence="1" id="KW-1133">Transmembrane helix</keyword>
<protein>
    <submittedName>
        <fullName evidence="2">Uncharacterized protein</fullName>
    </submittedName>
</protein>
<organism evidence="2 3">
    <name type="scientific">Azospirillum picis</name>
    <dbReference type="NCBI Taxonomy" id="488438"/>
    <lineage>
        <taxon>Bacteria</taxon>
        <taxon>Pseudomonadati</taxon>
        <taxon>Pseudomonadota</taxon>
        <taxon>Alphaproteobacteria</taxon>
        <taxon>Rhodospirillales</taxon>
        <taxon>Azospirillaceae</taxon>
        <taxon>Azospirillum</taxon>
    </lineage>
</organism>
<feature type="transmembrane region" description="Helical" evidence="1">
    <location>
        <begin position="37"/>
        <end position="55"/>
    </location>
</feature>
<reference evidence="2 3" key="1">
    <citation type="submission" date="2023-07" db="EMBL/GenBank/DDBJ databases">
        <title>Genomic Encyclopedia of Type Strains, Phase IV (KMG-IV): sequencing the most valuable type-strain genomes for metagenomic binning, comparative biology and taxonomic classification.</title>
        <authorList>
            <person name="Goeker M."/>
        </authorList>
    </citation>
    <scope>NUCLEOTIDE SEQUENCE [LARGE SCALE GENOMIC DNA]</scope>
    <source>
        <strain evidence="2 3">DSM 19922</strain>
    </source>
</reference>
<evidence type="ECO:0000313" key="3">
    <source>
        <dbReference type="Proteomes" id="UP001244552"/>
    </source>
</evidence>
<dbReference type="EMBL" id="JAUSVU010000017">
    <property type="protein sequence ID" value="MDQ0535413.1"/>
    <property type="molecule type" value="Genomic_DNA"/>
</dbReference>
<accession>A0ABU0MQE6</accession>
<keyword evidence="1" id="KW-0812">Transmembrane</keyword>
<evidence type="ECO:0000256" key="1">
    <source>
        <dbReference type="SAM" id="Phobius"/>
    </source>
</evidence>
<sequence length="69" mass="7257">MSVGEVAQCAVAALVGCAVWAGMDGVGASDRERTIAAVFLGIAASWAATFVYIWIRYGWKAARSMSMTP</sequence>
<dbReference type="RefSeq" id="WP_209985979.1">
    <property type="nucleotide sequence ID" value="NZ_JAGINO010000017.1"/>
</dbReference>